<name>A0A0K8W1T7_BACLA</name>
<evidence type="ECO:0000256" key="3">
    <source>
        <dbReference type="SAM" id="Phobius"/>
    </source>
</evidence>
<organism evidence="4">
    <name type="scientific">Bactrocera latifrons</name>
    <name type="common">Malaysian fruit fly</name>
    <name type="synonym">Chaetodacus latifrons</name>
    <dbReference type="NCBI Taxonomy" id="174628"/>
    <lineage>
        <taxon>Eukaryota</taxon>
        <taxon>Metazoa</taxon>
        <taxon>Ecdysozoa</taxon>
        <taxon>Arthropoda</taxon>
        <taxon>Hexapoda</taxon>
        <taxon>Insecta</taxon>
        <taxon>Pterygota</taxon>
        <taxon>Neoptera</taxon>
        <taxon>Endopterygota</taxon>
        <taxon>Diptera</taxon>
        <taxon>Brachycera</taxon>
        <taxon>Muscomorpha</taxon>
        <taxon>Tephritoidea</taxon>
        <taxon>Tephritidae</taxon>
        <taxon>Bactrocera</taxon>
        <taxon>Bactrocera</taxon>
    </lineage>
</organism>
<evidence type="ECO:0000256" key="2">
    <source>
        <dbReference type="ARBA" id="ARBA00022737"/>
    </source>
</evidence>
<protein>
    <submittedName>
        <fullName evidence="4">Insulin-like growth factor-binding protein complex acid labile subunit</fullName>
    </submittedName>
</protein>
<dbReference type="Gene3D" id="3.80.10.10">
    <property type="entry name" value="Ribonuclease Inhibitor"/>
    <property type="match status" value="2"/>
</dbReference>
<feature type="transmembrane region" description="Helical" evidence="3">
    <location>
        <begin position="559"/>
        <end position="584"/>
    </location>
</feature>
<reference evidence="4" key="1">
    <citation type="submission" date="2015-06" db="EMBL/GenBank/DDBJ databases">
        <authorList>
            <person name="Hoefler B.C."/>
            <person name="Straight P.D."/>
        </authorList>
    </citation>
    <scope>NUCLEOTIDE SEQUENCE</scope>
</reference>
<dbReference type="InterPro" id="IPR032675">
    <property type="entry name" value="LRR_dom_sf"/>
</dbReference>
<gene>
    <name evidence="4" type="primary">Igfals_3</name>
    <name evidence="4" type="ORF">c0_g1_i1</name>
</gene>
<dbReference type="AlphaFoldDB" id="A0A0K8W1T7"/>
<dbReference type="PANTHER" id="PTHR24366:SF96">
    <property type="entry name" value="LEUCINE RICH REPEAT CONTAINING 53"/>
    <property type="match status" value="1"/>
</dbReference>
<feature type="non-terminal residue" evidence="4">
    <location>
        <position position="1"/>
    </location>
</feature>
<evidence type="ECO:0000256" key="1">
    <source>
        <dbReference type="ARBA" id="ARBA00022614"/>
    </source>
</evidence>
<keyword evidence="1" id="KW-0433">Leucine-rich repeat</keyword>
<keyword evidence="3" id="KW-0812">Transmembrane</keyword>
<dbReference type="Pfam" id="PF13855">
    <property type="entry name" value="LRR_8"/>
    <property type="match status" value="3"/>
</dbReference>
<dbReference type="InterPro" id="IPR001611">
    <property type="entry name" value="Leu-rich_rpt"/>
</dbReference>
<dbReference type="SMART" id="SM00369">
    <property type="entry name" value="LRR_TYP"/>
    <property type="match status" value="7"/>
</dbReference>
<dbReference type="SUPFAM" id="SSF52058">
    <property type="entry name" value="L domain-like"/>
    <property type="match status" value="2"/>
</dbReference>
<dbReference type="InterPro" id="IPR003591">
    <property type="entry name" value="Leu-rich_rpt_typical-subtyp"/>
</dbReference>
<dbReference type="PROSITE" id="PS51450">
    <property type="entry name" value="LRR"/>
    <property type="match status" value="5"/>
</dbReference>
<dbReference type="EMBL" id="GDHF01007240">
    <property type="protein sequence ID" value="JAI45074.1"/>
    <property type="molecule type" value="Transcribed_RNA"/>
</dbReference>
<dbReference type="OrthoDB" id="6022531at2759"/>
<accession>A0A0K8W1T7</accession>
<sequence>VYQQTSIHFLNRFRHCRLSSELTSAYKWDLVALQQSPGEFVPFAKMTRLINNIQLILILQVVLNGIAATEDITLKCDEFERMYDMSTSEAYCTVSGFVVSHSQIVKIQKYPKANNTKFMKFYDSRLLYIPFKLFDVFAYLKTLDVSFTEILDVPRNTFGAASNLSILNMSNNNITQITTSVFMGASNLMRLDLSHNRIEVLNENAFKGLSSLDKLQLSYNAIRKLPKDLLLENQYLSTIAINNNRLEYIEPEVFNRLRRIVDVNLSYNNIYRLHPDSFQSAYGLENLLLTANNLTEFEMGNKSILTQLQVDYNNLTRIYVNGTKHVRADHNRIIEVQMINTLFLETLILGSNNLSDIKNITNITGLLQLDLANNPIGPVNITTFDRLKRLRVLSLRAIGLCQLTFGMFSKQVNLETLDLSYNNLTEVNLDMFVPYLSNLRYLYIDGNNLTEVHGKGGFSYVFPNLSKLGVSRNQFNCTYLHTLLVPPQLSTSVMLHIEPEENAAERSHIRDVSCVSTSKGVDKAALQEVEHELNDMNTLQTVLQQSMNTLRLHEKRLELYLLLMKIALLAMIVLLVGVVVVYAWKIKRREYFSRRGASIVFHSSATVNSNIEHCAE</sequence>
<keyword evidence="3" id="KW-1133">Transmembrane helix</keyword>
<evidence type="ECO:0000313" key="4">
    <source>
        <dbReference type="EMBL" id="JAI45074.1"/>
    </source>
</evidence>
<dbReference type="FunFam" id="3.80.10.10:FF:000732">
    <property type="entry name" value="GD11101"/>
    <property type="match status" value="1"/>
</dbReference>
<keyword evidence="3" id="KW-0472">Membrane</keyword>
<keyword evidence="2" id="KW-0677">Repeat</keyword>
<dbReference type="PANTHER" id="PTHR24366">
    <property type="entry name" value="IG(IMMUNOGLOBULIN) AND LRR(LEUCINE RICH REPEAT) DOMAINS"/>
    <property type="match status" value="1"/>
</dbReference>
<proteinExistence type="predicted"/>